<evidence type="ECO:0000256" key="8">
    <source>
        <dbReference type="SAM" id="Phobius"/>
    </source>
</evidence>
<keyword evidence="2" id="KW-0813">Transport</keyword>
<dbReference type="GO" id="GO:0015271">
    <property type="term" value="F:outward rectifier potassium channel activity"/>
    <property type="evidence" value="ECO:0007669"/>
    <property type="project" value="TreeGrafter"/>
</dbReference>
<dbReference type="GO" id="GO:0030322">
    <property type="term" value="P:stabilization of membrane potential"/>
    <property type="evidence" value="ECO:0007669"/>
    <property type="project" value="TreeGrafter"/>
</dbReference>
<name>A0A7W2AD14_9GAMM</name>
<accession>A0A7W2AD14</accession>
<keyword evidence="7 10" id="KW-0407">Ion channel</keyword>
<dbReference type="InterPro" id="IPR013099">
    <property type="entry name" value="K_chnl_dom"/>
</dbReference>
<dbReference type="RefSeq" id="WP_181739765.1">
    <property type="nucleotide sequence ID" value="NZ_JACEMT010000049.1"/>
</dbReference>
<reference evidence="10 11" key="1">
    <citation type="submission" date="2020-07" db="EMBL/GenBank/DDBJ databases">
        <title>Bacterium isolated from marien macroalgae.</title>
        <authorList>
            <person name="Zhu K."/>
            <person name="Lu D."/>
            <person name="Du Z."/>
        </authorList>
    </citation>
    <scope>NUCLEOTIDE SEQUENCE [LARGE SCALE GENOMIC DNA]</scope>
    <source>
        <strain evidence="10 11">3-1745</strain>
    </source>
</reference>
<dbReference type="SUPFAM" id="SSF81324">
    <property type="entry name" value="Voltage-gated potassium channels"/>
    <property type="match status" value="1"/>
</dbReference>
<organism evidence="10 11">
    <name type="scientific">Marinobacterium marinum</name>
    <dbReference type="NCBI Taxonomy" id="2756129"/>
    <lineage>
        <taxon>Bacteria</taxon>
        <taxon>Pseudomonadati</taxon>
        <taxon>Pseudomonadota</taxon>
        <taxon>Gammaproteobacteria</taxon>
        <taxon>Oceanospirillales</taxon>
        <taxon>Oceanospirillaceae</taxon>
        <taxon>Marinobacterium</taxon>
    </lineage>
</organism>
<feature type="domain" description="Potassium channel" evidence="9">
    <location>
        <begin position="25"/>
        <end position="89"/>
    </location>
</feature>
<evidence type="ECO:0000256" key="4">
    <source>
        <dbReference type="ARBA" id="ARBA00022989"/>
    </source>
</evidence>
<comment type="caution">
    <text evidence="10">The sequence shown here is derived from an EMBL/GenBank/DDBJ whole genome shotgun (WGS) entry which is preliminary data.</text>
</comment>
<evidence type="ECO:0000256" key="1">
    <source>
        <dbReference type="ARBA" id="ARBA00004141"/>
    </source>
</evidence>
<evidence type="ECO:0000256" key="2">
    <source>
        <dbReference type="ARBA" id="ARBA00022448"/>
    </source>
</evidence>
<dbReference type="GO" id="GO:0022841">
    <property type="term" value="F:potassium ion leak channel activity"/>
    <property type="evidence" value="ECO:0007669"/>
    <property type="project" value="TreeGrafter"/>
</dbReference>
<evidence type="ECO:0000256" key="6">
    <source>
        <dbReference type="ARBA" id="ARBA00023136"/>
    </source>
</evidence>
<feature type="transmembrane region" description="Helical" evidence="8">
    <location>
        <begin position="42"/>
        <end position="60"/>
    </location>
</feature>
<evidence type="ECO:0000256" key="3">
    <source>
        <dbReference type="ARBA" id="ARBA00022692"/>
    </source>
</evidence>
<sequence>MEYTFTFLANFSNGLALISPLILFLLMVIAGLATLVGKLEQWSLLDALYWGFITALTVGYGDMKPTRKPAKLLAILIAMHGIIMTGIIGALSVEATIRAFGNHFPHA</sequence>
<dbReference type="InterPro" id="IPR003280">
    <property type="entry name" value="2pore_dom_K_chnl"/>
</dbReference>
<keyword evidence="6 8" id="KW-0472">Membrane</keyword>
<evidence type="ECO:0000313" key="11">
    <source>
        <dbReference type="Proteomes" id="UP000538931"/>
    </source>
</evidence>
<dbReference type="Gene3D" id="1.10.287.70">
    <property type="match status" value="1"/>
</dbReference>
<dbReference type="EMBL" id="JACEMT010000049">
    <property type="protein sequence ID" value="MBA4502708.1"/>
    <property type="molecule type" value="Genomic_DNA"/>
</dbReference>
<dbReference type="PANTHER" id="PTHR11003:SF330">
    <property type="entry name" value="POTASSIUM CHANNEL DOMAIN-CONTAINING PROTEIN"/>
    <property type="match status" value="1"/>
</dbReference>
<evidence type="ECO:0000256" key="5">
    <source>
        <dbReference type="ARBA" id="ARBA00023065"/>
    </source>
</evidence>
<protein>
    <submittedName>
        <fullName evidence="10">Two pore domain potassium channel family protein</fullName>
    </submittedName>
</protein>
<keyword evidence="5" id="KW-0406">Ion transport</keyword>
<evidence type="ECO:0000313" key="10">
    <source>
        <dbReference type="EMBL" id="MBA4502708.1"/>
    </source>
</evidence>
<dbReference type="GO" id="GO:0005886">
    <property type="term" value="C:plasma membrane"/>
    <property type="evidence" value="ECO:0007669"/>
    <property type="project" value="TreeGrafter"/>
</dbReference>
<dbReference type="Proteomes" id="UP000538931">
    <property type="component" value="Unassembled WGS sequence"/>
</dbReference>
<proteinExistence type="predicted"/>
<gene>
    <name evidence="10" type="ORF">H1S06_10065</name>
</gene>
<dbReference type="Pfam" id="PF07885">
    <property type="entry name" value="Ion_trans_2"/>
    <property type="match status" value="1"/>
</dbReference>
<keyword evidence="11" id="KW-1185">Reference proteome</keyword>
<evidence type="ECO:0000256" key="7">
    <source>
        <dbReference type="ARBA" id="ARBA00023303"/>
    </source>
</evidence>
<keyword evidence="4 8" id="KW-1133">Transmembrane helix</keyword>
<evidence type="ECO:0000259" key="9">
    <source>
        <dbReference type="Pfam" id="PF07885"/>
    </source>
</evidence>
<dbReference type="PANTHER" id="PTHR11003">
    <property type="entry name" value="POTASSIUM CHANNEL, SUBFAMILY K"/>
    <property type="match status" value="1"/>
</dbReference>
<keyword evidence="3 8" id="KW-0812">Transmembrane</keyword>
<feature type="transmembrane region" description="Helical" evidence="8">
    <location>
        <begin position="12"/>
        <end position="36"/>
    </location>
</feature>
<comment type="subcellular location">
    <subcellularLocation>
        <location evidence="1">Membrane</location>
        <topology evidence="1">Multi-pass membrane protein</topology>
    </subcellularLocation>
</comment>
<feature type="transmembrane region" description="Helical" evidence="8">
    <location>
        <begin position="72"/>
        <end position="93"/>
    </location>
</feature>
<dbReference type="AlphaFoldDB" id="A0A7W2AD14"/>